<dbReference type="AlphaFoldDB" id="A0A443YJH4"/>
<dbReference type="OrthoDB" id="766893at2"/>
<protein>
    <recommendedName>
        <fullName evidence="4">Lipoprotein</fullName>
    </recommendedName>
</protein>
<keyword evidence="1" id="KW-0732">Signal</keyword>
<dbReference type="RefSeq" id="WP_113649135.1">
    <property type="nucleotide sequence ID" value="NZ_QMHN01000008.1"/>
</dbReference>
<accession>A0A443YJH4</accession>
<comment type="caution">
    <text evidence="2">The sequence shown here is derived from an EMBL/GenBank/DDBJ whole genome shotgun (WGS) entry which is preliminary data.</text>
</comment>
<evidence type="ECO:0000256" key="1">
    <source>
        <dbReference type="SAM" id="SignalP"/>
    </source>
</evidence>
<evidence type="ECO:0000313" key="3">
    <source>
        <dbReference type="Proteomes" id="UP000284120"/>
    </source>
</evidence>
<proteinExistence type="predicted"/>
<feature type="signal peptide" evidence="1">
    <location>
        <begin position="1"/>
        <end position="18"/>
    </location>
</feature>
<dbReference type="EMBL" id="SAYW01000008">
    <property type="protein sequence ID" value="RWU03895.1"/>
    <property type="molecule type" value="Genomic_DNA"/>
</dbReference>
<gene>
    <name evidence="2" type="ORF">DPV69_19610</name>
</gene>
<dbReference type="PROSITE" id="PS51257">
    <property type="entry name" value="PROKAR_LIPOPROTEIN"/>
    <property type="match status" value="1"/>
</dbReference>
<sequence length="109" mass="12326">MKKLSIIMLTLFTCFLLACKDSLEINADKVYVEQGKISSEIGFGGIILTLYPDGRADILYGGDIIYRGKFNVKGSILQVEEGKTLTKFKIISNTELRYENNRILKLQSR</sequence>
<evidence type="ECO:0000313" key="2">
    <source>
        <dbReference type="EMBL" id="RWU03895.1"/>
    </source>
</evidence>
<feature type="chain" id="PRO_5019436426" description="Lipoprotein" evidence="1">
    <location>
        <begin position="19"/>
        <end position="109"/>
    </location>
</feature>
<name>A0A443YJH4_9SPHI</name>
<dbReference type="Proteomes" id="UP000284120">
    <property type="component" value="Unassembled WGS sequence"/>
</dbReference>
<evidence type="ECO:0008006" key="4">
    <source>
        <dbReference type="Google" id="ProtNLM"/>
    </source>
</evidence>
<reference evidence="2 3" key="1">
    <citation type="submission" date="2018-06" db="EMBL/GenBank/DDBJ databases">
        <title>Pedobacter endophyticus sp. nov., an endophytic bacterium isolated from a leaf of Triticum aestivum.</title>
        <authorList>
            <person name="Zhang L."/>
        </authorList>
    </citation>
    <scope>NUCLEOTIDE SEQUENCE [LARGE SCALE GENOMIC DNA]</scope>
    <source>
        <strain evidence="2 3">CM134L-2</strain>
    </source>
</reference>
<keyword evidence="3" id="KW-1185">Reference proteome</keyword>
<organism evidence="2 3">
    <name type="scientific">Pedobacter chitinilyticus</name>
    <dbReference type="NCBI Taxonomy" id="2233776"/>
    <lineage>
        <taxon>Bacteria</taxon>
        <taxon>Pseudomonadati</taxon>
        <taxon>Bacteroidota</taxon>
        <taxon>Sphingobacteriia</taxon>
        <taxon>Sphingobacteriales</taxon>
        <taxon>Sphingobacteriaceae</taxon>
        <taxon>Pedobacter</taxon>
    </lineage>
</organism>